<feature type="domain" description="PAC" evidence="4">
    <location>
        <begin position="484"/>
        <end position="536"/>
    </location>
</feature>
<dbReference type="EMBL" id="CP009506">
    <property type="protein sequence ID" value="AKB27982.1"/>
    <property type="molecule type" value="Genomic_DNA"/>
</dbReference>
<evidence type="ECO:0000259" key="4">
    <source>
        <dbReference type="PROSITE" id="PS50113"/>
    </source>
</evidence>
<keyword evidence="5" id="KW-0418">Kinase</keyword>
<dbReference type="PROSITE" id="PS50109">
    <property type="entry name" value="HIS_KIN"/>
    <property type="match status" value="1"/>
</dbReference>
<feature type="domain" description="PAS" evidence="3">
    <location>
        <begin position="685"/>
        <end position="754"/>
    </location>
</feature>
<proteinExistence type="predicted"/>
<feature type="coiled-coil region" evidence="1">
    <location>
        <begin position="527"/>
        <end position="572"/>
    </location>
</feature>
<gene>
    <name evidence="5" type="ORF">MSSIT_1263</name>
</gene>
<dbReference type="HOGENOM" id="CLU_000445_114_57_2"/>
<feature type="domain" description="PAC" evidence="4">
    <location>
        <begin position="636"/>
        <end position="688"/>
    </location>
</feature>
<dbReference type="KEGG" id="msw:MSSIT_1263"/>
<dbReference type="Pfam" id="PF13426">
    <property type="entry name" value="PAS_9"/>
    <property type="match status" value="2"/>
</dbReference>
<keyword evidence="1" id="KW-0175">Coiled coil</keyword>
<evidence type="ECO:0000256" key="1">
    <source>
        <dbReference type="SAM" id="Coils"/>
    </source>
</evidence>
<dbReference type="SMART" id="SM00387">
    <property type="entry name" value="HATPase_c"/>
    <property type="match status" value="1"/>
</dbReference>
<dbReference type="PROSITE" id="PS50112">
    <property type="entry name" value="PAS"/>
    <property type="match status" value="4"/>
</dbReference>
<dbReference type="Gene3D" id="2.10.70.100">
    <property type="match status" value="1"/>
</dbReference>
<dbReference type="SUPFAM" id="SSF55874">
    <property type="entry name" value="ATPase domain of HSP90 chaperone/DNA topoisomerase II/histidine kinase"/>
    <property type="match status" value="1"/>
</dbReference>
<evidence type="ECO:0000313" key="5">
    <source>
        <dbReference type="EMBL" id="AKB27982.1"/>
    </source>
</evidence>
<dbReference type="Proteomes" id="UP000033111">
    <property type="component" value="Chromosome"/>
</dbReference>
<dbReference type="InterPro" id="IPR000014">
    <property type="entry name" value="PAS"/>
</dbReference>
<dbReference type="InterPro" id="IPR003594">
    <property type="entry name" value="HATPase_dom"/>
</dbReference>
<dbReference type="InterPro" id="IPR013655">
    <property type="entry name" value="PAS_fold_3"/>
</dbReference>
<dbReference type="InterPro" id="IPR003018">
    <property type="entry name" value="GAF"/>
</dbReference>
<organism evidence="5 6">
    <name type="scientific">Methanosarcina siciliae T4/M</name>
    <dbReference type="NCBI Taxonomy" id="1434120"/>
    <lineage>
        <taxon>Archaea</taxon>
        <taxon>Methanobacteriati</taxon>
        <taxon>Methanobacteriota</taxon>
        <taxon>Stenosarchaea group</taxon>
        <taxon>Methanomicrobia</taxon>
        <taxon>Methanosarcinales</taxon>
        <taxon>Methanosarcinaceae</taxon>
        <taxon>Methanosarcina</taxon>
    </lineage>
</organism>
<evidence type="ECO:0000259" key="2">
    <source>
        <dbReference type="PROSITE" id="PS50109"/>
    </source>
</evidence>
<dbReference type="InterPro" id="IPR001610">
    <property type="entry name" value="PAC"/>
</dbReference>
<dbReference type="PATRIC" id="fig|1434120.4.peg.1614"/>
<feature type="domain" description="PAS" evidence="3">
    <location>
        <begin position="115"/>
        <end position="178"/>
    </location>
</feature>
<dbReference type="InterPro" id="IPR000700">
    <property type="entry name" value="PAS-assoc_C"/>
</dbReference>
<feature type="domain" description="PAC" evidence="4">
    <location>
        <begin position="758"/>
        <end position="810"/>
    </location>
</feature>
<dbReference type="Pfam" id="PF07568">
    <property type="entry name" value="HisKA_2"/>
    <property type="match status" value="1"/>
</dbReference>
<dbReference type="AlphaFoldDB" id="A0A0E3P387"/>
<dbReference type="NCBIfam" id="TIGR00229">
    <property type="entry name" value="sensory_box"/>
    <property type="match status" value="4"/>
</dbReference>
<dbReference type="SUPFAM" id="SSF55781">
    <property type="entry name" value="GAF domain-like"/>
    <property type="match status" value="1"/>
</dbReference>
<dbReference type="SMART" id="SM00065">
    <property type="entry name" value="GAF"/>
    <property type="match status" value="1"/>
</dbReference>
<dbReference type="InterPro" id="IPR035965">
    <property type="entry name" value="PAS-like_dom_sf"/>
</dbReference>
<dbReference type="Pfam" id="PF08447">
    <property type="entry name" value="PAS_3"/>
    <property type="match status" value="2"/>
</dbReference>
<evidence type="ECO:0000313" key="6">
    <source>
        <dbReference type="Proteomes" id="UP000033111"/>
    </source>
</evidence>
<dbReference type="SUPFAM" id="SSF55785">
    <property type="entry name" value="PYP-like sensor domain (PAS domain)"/>
    <property type="match status" value="4"/>
</dbReference>
<dbReference type="GO" id="GO:0016301">
    <property type="term" value="F:kinase activity"/>
    <property type="evidence" value="ECO:0007669"/>
    <property type="project" value="UniProtKB-KW"/>
</dbReference>
<dbReference type="Gene3D" id="3.30.450.40">
    <property type="match status" value="1"/>
</dbReference>
<name>A0A0E3P387_9EURY</name>
<keyword evidence="5" id="KW-0808">Transferase</keyword>
<dbReference type="PANTHER" id="PTHR43065">
    <property type="entry name" value="SENSOR HISTIDINE KINASE"/>
    <property type="match status" value="1"/>
</dbReference>
<evidence type="ECO:0000259" key="3">
    <source>
        <dbReference type="PROSITE" id="PS50112"/>
    </source>
</evidence>
<dbReference type="Gene3D" id="3.30.450.20">
    <property type="entry name" value="PAS domain"/>
    <property type="match status" value="4"/>
</dbReference>
<dbReference type="FunFam" id="3.30.450.20:FF:000088">
    <property type="entry name" value="Sensory transduction histidine kinase"/>
    <property type="match status" value="1"/>
</dbReference>
<dbReference type="InterPro" id="IPR011495">
    <property type="entry name" value="Sig_transdc_His_kin_sub2_dim/P"/>
</dbReference>
<accession>A0A0E3P387</accession>
<dbReference type="PANTHER" id="PTHR43065:SF23">
    <property type="entry name" value="SENSOR HISTIDINE KINASE PDTAS"/>
    <property type="match status" value="1"/>
</dbReference>
<feature type="domain" description="PAS" evidence="3">
    <location>
        <begin position="411"/>
        <end position="481"/>
    </location>
</feature>
<dbReference type="PROSITE" id="PS50113">
    <property type="entry name" value="PAC"/>
    <property type="match status" value="4"/>
</dbReference>
<dbReference type="Pfam" id="PF13185">
    <property type="entry name" value="GAF_2"/>
    <property type="match status" value="1"/>
</dbReference>
<feature type="domain" description="PAS" evidence="3">
    <location>
        <begin position="587"/>
        <end position="634"/>
    </location>
</feature>
<dbReference type="InterPro" id="IPR036890">
    <property type="entry name" value="HATPase_C_sf"/>
</dbReference>
<dbReference type="SMART" id="SM00086">
    <property type="entry name" value="PAC"/>
    <property type="match status" value="4"/>
</dbReference>
<dbReference type="Gene3D" id="3.30.565.10">
    <property type="entry name" value="Histidine kinase-like ATPase, C-terminal domain"/>
    <property type="match status" value="1"/>
</dbReference>
<dbReference type="Pfam" id="PF02518">
    <property type="entry name" value="HATPase_c"/>
    <property type="match status" value="1"/>
</dbReference>
<dbReference type="CDD" id="cd00130">
    <property type="entry name" value="PAS"/>
    <property type="match status" value="4"/>
</dbReference>
<keyword evidence="6" id="KW-1185">Reference proteome</keyword>
<dbReference type="InterPro" id="IPR029016">
    <property type="entry name" value="GAF-like_dom_sf"/>
</dbReference>
<feature type="domain" description="PAC" evidence="4">
    <location>
        <begin position="188"/>
        <end position="240"/>
    </location>
</feature>
<sequence>MEPYGKMKARMEHFPAKNPNPVLSVEKDGTVLYSNEAAKPLLIEWGVETGEKLPSHIGDIVEGVLCRNRPEKMEIKVGKKVYLVTFQLLPEEECVNIYGFDISDQKVLEEKLRESEKKYRIVADNTFDWEFWLGPDGRFLYISPSCEQVTGYTVREFMDNPDLLQEIIHSDDRQEFLQHRHEFPSHHSVLEFRIITKDGEIRWLRHLCQPVYDGKGCYAGSRGSNRDITERKQEEQRVRRYNRILEGINWIFSNVVQAKTEEELGEACLSVALEVTGSEFGFIIEMGADGLLHDVAKSELAWEQCRMYDRTGHLYLPRDYPVHGLYGSVIINGKSFFTNDPQSHPDSRGLPEGHPLLRSFLGVPLIQDGKTIGSIAVANREGGYNHEQQEDLEAIAPAVVQALQRKKAEEKIQTLANAVESSNDAILTKSLDGIITSWNSGAEKIYGYSAEEVLGKNISVLEPDNTKGETKHLIEKITQGERVQHYETLRMKKDGTIINVSVTLSPVFDASGKLVAISAIARDITENKKAEEAIKIAHENLEEKVKERTAELEKAYESLKESEKSLAEAQRMAHIGNWDWDLVTGEVYWSDEMYLIYGRNPNEPGATYRELLNYIHPEDREYFDSAVNKWINGEFHRIDYRIILTNGEERTVHTLPEVIFDKNDVPIRVKGTTQDITERKKAEERIKTLANIVESSIDAVGTLSLDGIVTSWNKGAEQVYGYSPEEILGKHVSILAPSHLNKETLELIELIKQGKSIYQYETSRLGKDGKKIYVSITFSPVFDTNGKLSAVSFISRNITERKKAEEALRNFEIARKKELHHRIKNNLQVISSLLDLQADLFKGRKTITDSEVLKAFKESIDRVLSIALIHEELYKGKNIDLLNFSQYIKELANNLFLTYSLKTDVSLNFDLEDNLFLDMDTAIPLGMIVNELVSNSFKYAFPERDKGEIRIKLHREGKGKCKINGCKCADFVLTVSDDGIGIPENLNIKDLNSLGFQLVTSLVDQLDGDFELKRNNGTEFTMRFTVIEKDKSGSS</sequence>
<reference evidence="5 6" key="1">
    <citation type="submission" date="2014-07" db="EMBL/GenBank/DDBJ databases">
        <title>Methanogenic archaea and the global carbon cycle.</title>
        <authorList>
            <person name="Henriksen J.R."/>
            <person name="Luke J."/>
            <person name="Reinhart S."/>
            <person name="Benedict M.N."/>
            <person name="Youngblut N.D."/>
            <person name="Metcalf M.E."/>
            <person name="Whitaker R.J."/>
            <person name="Metcalf W.W."/>
        </authorList>
    </citation>
    <scope>NUCLEOTIDE SEQUENCE [LARGE SCALE GENOMIC DNA]</scope>
    <source>
        <strain evidence="5 6">T4/M</strain>
    </source>
</reference>
<protein>
    <submittedName>
        <fullName evidence="5">Sensory transduction histidine kinase</fullName>
    </submittedName>
</protein>
<dbReference type="InterPro" id="IPR005467">
    <property type="entry name" value="His_kinase_dom"/>
</dbReference>
<feature type="domain" description="Histidine kinase" evidence="2">
    <location>
        <begin position="818"/>
        <end position="1028"/>
    </location>
</feature>
<dbReference type="SMART" id="SM00091">
    <property type="entry name" value="PAS"/>
    <property type="match status" value="5"/>
</dbReference>